<dbReference type="AlphaFoldDB" id="I0Z0G9"/>
<dbReference type="OrthoDB" id="10552333at2759"/>
<feature type="compositionally biased region" description="Basic residues" evidence="2">
    <location>
        <begin position="66"/>
        <end position="78"/>
    </location>
</feature>
<dbReference type="KEGG" id="csl:COCSUDRAFT_53234"/>
<feature type="compositionally biased region" description="Low complexity" evidence="2">
    <location>
        <begin position="38"/>
        <end position="48"/>
    </location>
</feature>
<evidence type="ECO:0000313" key="3">
    <source>
        <dbReference type="EMBL" id="EIE24138.1"/>
    </source>
</evidence>
<feature type="compositionally biased region" description="Acidic residues" evidence="2">
    <location>
        <begin position="242"/>
        <end position="257"/>
    </location>
</feature>
<protein>
    <recommendedName>
        <fullName evidence="5">PRLI-interacting factor A</fullName>
    </recommendedName>
</protein>
<dbReference type="Proteomes" id="UP000007264">
    <property type="component" value="Unassembled WGS sequence"/>
</dbReference>
<feature type="region of interest" description="Disordered" evidence="2">
    <location>
        <begin position="166"/>
        <end position="194"/>
    </location>
</feature>
<dbReference type="PANTHER" id="PTHR34484:SF2">
    <property type="entry name" value="OS02G0832600 PROTEIN"/>
    <property type="match status" value="1"/>
</dbReference>
<dbReference type="RefSeq" id="XP_005648682.1">
    <property type="nucleotide sequence ID" value="XM_005648625.1"/>
</dbReference>
<evidence type="ECO:0000256" key="1">
    <source>
        <dbReference type="SAM" id="Coils"/>
    </source>
</evidence>
<comment type="caution">
    <text evidence="3">The sequence shown here is derived from an EMBL/GenBank/DDBJ whole genome shotgun (WGS) entry which is preliminary data.</text>
</comment>
<dbReference type="GeneID" id="17042136"/>
<reference evidence="3 4" key="1">
    <citation type="journal article" date="2012" name="Genome Biol.">
        <title>The genome of the polar eukaryotic microalga coccomyxa subellipsoidea reveals traits of cold adaptation.</title>
        <authorList>
            <person name="Blanc G."/>
            <person name="Agarkova I."/>
            <person name="Grimwood J."/>
            <person name="Kuo A."/>
            <person name="Brueggeman A."/>
            <person name="Dunigan D."/>
            <person name="Gurnon J."/>
            <person name="Ladunga I."/>
            <person name="Lindquist E."/>
            <person name="Lucas S."/>
            <person name="Pangilinan J."/>
            <person name="Proschold T."/>
            <person name="Salamov A."/>
            <person name="Schmutz J."/>
            <person name="Weeks D."/>
            <person name="Yamada T."/>
            <person name="Claverie J.M."/>
            <person name="Grigoriev I."/>
            <person name="Van Etten J."/>
            <person name="Lomsadze A."/>
            <person name="Borodovsky M."/>
        </authorList>
    </citation>
    <scope>NUCLEOTIDE SEQUENCE [LARGE SCALE GENOMIC DNA]</scope>
    <source>
        <strain evidence="3 4">C-169</strain>
    </source>
</reference>
<feature type="region of interest" description="Disordered" evidence="2">
    <location>
        <begin position="38"/>
        <end position="119"/>
    </location>
</feature>
<accession>I0Z0G9</accession>
<feature type="coiled-coil region" evidence="1">
    <location>
        <begin position="201"/>
        <end position="228"/>
    </location>
</feature>
<proteinExistence type="predicted"/>
<keyword evidence="1" id="KW-0175">Coiled coil</keyword>
<sequence length="257" mass="28292">MASAAVLNLPCNIMDLAPGPAMLSGGFAAGVASYLPQDQPQRLQRQNQPQPPVQGFVSHPQGRLTEKRKRNWSKKRKQSGSQVHHPSQLDALAVNNRQRTKRHYPQGQETPRTAPRAPFNSTTDMILARQKDDGASLASSQGAAEHKDAHLDFFGTNEVLLMHDASASDSASDSSDSEMEPGAEGQGDAALKPRQDQTSYIMSLEQENMALKQQNLDLQERLFLLQEQLRNGAEDAHGQAVSDEDERDQEMAAEDQR</sequence>
<dbReference type="PANTHER" id="PTHR34484">
    <property type="entry name" value="OS02G0832600 PROTEIN"/>
    <property type="match status" value="1"/>
</dbReference>
<feature type="region of interest" description="Disordered" evidence="2">
    <location>
        <begin position="232"/>
        <end position="257"/>
    </location>
</feature>
<evidence type="ECO:0000256" key="2">
    <source>
        <dbReference type="SAM" id="MobiDB-lite"/>
    </source>
</evidence>
<name>I0Z0G9_COCSC</name>
<organism evidence="3 4">
    <name type="scientific">Coccomyxa subellipsoidea (strain C-169)</name>
    <name type="common">Green microalga</name>
    <dbReference type="NCBI Taxonomy" id="574566"/>
    <lineage>
        <taxon>Eukaryota</taxon>
        <taxon>Viridiplantae</taxon>
        <taxon>Chlorophyta</taxon>
        <taxon>core chlorophytes</taxon>
        <taxon>Trebouxiophyceae</taxon>
        <taxon>Trebouxiophyceae incertae sedis</taxon>
        <taxon>Coccomyxaceae</taxon>
        <taxon>Coccomyxa</taxon>
        <taxon>Coccomyxa subellipsoidea</taxon>
    </lineage>
</organism>
<evidence type="ECO:0000313" key="4">
    <source>
        <dbReference type="Proteomes" id="UP000007264"/>
    </source>
</evidence>
<gene>
    <name evidence="3" type="ORF">COCSUDRAFT_53234</name>
</gene>
<keyword evidence="4" id="KW-1185">Reference proteome</keyword>
<evidence type="ECO:0008006" key="5">
    <source>
        <dbReference type="Google" id="ProtNLM"/>
    </source>
</evidence>
<dbReference type="EMBL" id="AGSI01000006">
    <property type="protein sequence ID" value="EIE24138.1"/>
    <property type="molecule type" value="Genomic_DNA"/>
</dbReference>